<gene>
    <name evidence="5" type="primary">coaE</name>
    <name evidence="7" type="ORF">SAMN04488027_10453</name>
</gene>
<evidence type="ECO:0000256" key="1">
    <source>
        <dbReference type="ARBA" id="ARBA00009018"/>
    </source>
</evidence>
<dbReference type="RefSeq" id="WP_093366273.1">
    <property type="nucleotide sequence ID" value="NZ_FNCW01000004.1"/>
</dbReference>
<dbReference type="GO" id="GO:0005737">
    <property type="term" value="C:cytoplasm"/>
    <property type="evidence" value="ECO:0007669"/>
    <property type="project" value="UniProtKB-SubCell"/>
</dbReference>
<evidence type="ECO:0000256" key="2">
    <source>
        <dbReference type="ARBA" id="ARBA00022741"/>
    </source>
</evidence>
<dbReference type="STRING" id="470826.SAMN04488027_10453"/>
<keyword evidence="5" id="KW-0808">Transferase</keyword>
<comment type="pathway">
    <text evidence="5">Cofactor biosynthesis; coenzyme A biosynthesis; CoA from (R)-pantothenate: step 5/5.</text>
</comment>
<dbReference type="Pfam" id="PF01121">
    <property type="entry name" value="CoaE"/>
    <property type="match status" value="1"/>
</dbReference>
<dbReference type="Gene3D" id="3.40.50.300">
    <property type="entry name" value="P-loop containing nucleotide triphosphate hydrolases"/>
    <property type="match status" value="1"/>
</dbReference>
<keyword evidence="2 5" id="KW-0547">Nucleotide-binding</keyword>
<comment type="similarity">
    <text evidence="1 5">Belongs to the CoaE family.</text>
</comment>
<dbReference type="HAMAP" id="MF_00376">
    <property type="entry name" value="Dephospho_CoA_kinase"/>
    <property type="match status" value="1"/>
</dbReference>
<evidence type="ECO:0000256" key="4">
    <source>
        <dbReference type="ARBA" id="ARBA00022993"/>
    </source>
</evidence>
<dbReference type="PANTHER" id="PTHR10695:SF46">
    <property type="entry name" value="BIFUNCTIONAL COENZYME A SYNTHASE-RELATED"/>
    <property type="match status" value="1"/>
</dbReference>
<dbReference type="UniPathway" id="UPA00241">
    <property type="reaction ID" value="UER00356"/>
</dbReference>
<evidence type="ECO:0000313" key="8">
    <source>
        <dbReference type="Proteomes" id="UP000199296"/>
    </source>
</evidence>
<keyword evidence="4 5" id="KW-0173">Coenzyme A biosynthesis</keyword>
<name>A0A1G7VQW5_9FLAO</name>
<reference evidence="7 8" key="1">
    <citation type="submission" date="2016-10" db="EMBL/GenBank/DDBJ databases">
        <authorList>
            <person name="de Groot N.N."/>
        </authorList>
    </citation>
    <scope>NUCLEOTIDE SEQUENCE [LARGE SCALE GENOMIC DNA]</scope>
    <source>
        <strain evidence="7 8">DSM 19803</strain>
    </source>
</reference>
<dbReference type="OrthoDB" id="9812943at2"/>
<dbReference type="NCBIfam" id="TIGR00152">
    <property type="entry name" value="dephospho-CoA kinase"/>
    <property type="match status" value="1"/>
</dbReference>
<proteinExistence type="inferred from homology"/>
<organism evidence="7 8">
    <name type="scientific">Psychroflexus sediminis</name>
    <dbReference type="NCBI Taxonomy" id="470826"/>
    <lineage>
        <taxon>Bacteria</taxon>
        <taxon>Pseudomonadati</taxon>
        <taxon>Bacteroidota</taxon>
        <taxon>Flavobacteriia</taxon>
        <taxon>Flavobacteriales</taxon>
        <taxon>Flavobacteriaceae</taxon>
        <taxon>Psychroflexus</taxon>
    </lineage>
</organism>
<keyword evidence="3 5" id="KW-0067">ATP-binding</keyword>
<dbReference type="AlphaFoldDB" id="A0A1G7VQW5"/>
<dbReference type="Proteomes" id="UP000199296">
    <property type="component" value="Unassembled WGS sequence"/>
</dbReference>
<dbReference type="InterPro" id="IPR027417">
    <property type="entry name" value="P-loop_NTPase"/>
</dbReference>
<evidence type="ECO:0000313" key="7">
    <source>
        <dbReference type="EMBL" id="SDG61799.1"/>
    </source>
</evidence>
<keyword evidence="5" id="KW-0963">Cytoplasm</keyword>
<evidence type="ECO:0000256" key="5">
    <source>
        <dbReference type="HAMAP-Rule" id="MF_00376"/>
    </source>
</evidence>
<comment type="function">
    <text evidence="5">Catalyzes the phosphorylation of the 3'-hydroxyl group of dephosphocoenzyme A to form coenzyme A.</text>
</comment>
<comment type="catalytic activity">
    <reaction evidence="5">
        <text>3'-dephospho-CoA + ATP = ADP + CoA + H(+)</text>
        <dbReference type="Rhea" id="RHEA:18245"/>
        <dbReference type="ChEBI" id="CHEBI:15378"/>
        <dbReference type="ChEBI" id="CHEBI:30616"/>
        <dbReference type="ChEBI" id="CHEBI:57287"/>
        <dbReference type="ChEBI" id="CHEBI:57328"/>
        <dbReference type="ChEBI" id="CHEBI:456216"/>
        <dbReference type="EC" id="2.7.1.24"/>
    </reaction>
</comment>
<keyword evidence="5 7" id="KW-0418">Kinase</keyword>
<dbReference type="CDD" id="cd02022">
    <property type="entry name" value="DPCK"/>
    <property type="match status" value="1"/>
</dbReference>
<dbReference type="GO" id="GO:0005524">
    <property type="term" value="F:ATP binding"/>
    <property type="evidence" value="ECO:0007669"/>
    <property type="project" value="UniProtKB-UniRule"/>
</dbReference>
<dbReference type="EMBL" id="FNCW01000004">
    <property type="protein sequence ID" value="SDG61799.1"/>
    <property type="molecule type" value="Genomic_DNA"/>
</dbReference>
<dbReference type="GO" id="GO:0004140">
    <property type="term" value="F:dephospho-CoA kinase activity"/>
    <property type="evidence" value="ECO:0007669"/>
    <property type="project" value="UniProtKB-UniRule"/>
</dbReference>
<dbReference type="GO" id="GO:0015937">
    <property type="term" value="P:coenzyme A biosynthetic process"/>
    <property type="evidence" value="ECO:0007669"/>
    <property type="project" value="UniProtKB-UniRule"/>
</dbReference>
<comment type="subcellular location">
    <subcellularLocation>
        <location evidence="5">Cytoplasm</location>
    </subcellularLocation>
</comment>
<dbReference type="SUPFAM" id="SSF52540">
    <property type="entry name" value="P-loop containing nucleoside triphosphate hydrolases"/>
    <property type="match status" value="1"/>
</dbReference>
<dbReference type="EC" id="2.7.1.24" evidence="5 6"/>
<accession>A0A1G7VQW5</accession>
<dbReference type="PROSITE" id="PS51219">
    <property type="entry name" value="DPCK"/>
    <property type="match status" value="1"/>
</dbReference>
<dbReference type="InterPro" id="IPR001977">
    <property type="entry name" value="Depp_CoAkinase"/>
</dbReference>
<keyword evidence="8" id="KW-1185">Reference proteome</keyword>
<evidence type="ECO:0000256" key="6">
    <source>
        <dbReference type="NCBIfam" id="TIGR00152"/>
    </source>
</evidence>
<dbReference type="PANTHER" id="PTHR10695">
    <property type="entry name" value="DEPHOSPHO-COA KINASE-RELATED"/>
    <property type="match status" value="1"/>
</dbReference>
<evidence type="ECO:0000256" key="3">
    <source>
        <dbReference type="ARBA" id="ARBA00022840"/>
    </source>
</evidence>
<protein>
    <recommendedName>
        <fullName evidence="5 6">Dephospho-CoA kinase</fullName>
        <ecNumber evidence="5 6">2.7.1.24</ecNumber>
    </recommendedName>
    <alternativeName>
        <fullName evidence="5">Dephosphocoenzyme A kinase</fullName>
    </alternativeName>
</protein>
<feature type="binding site" evidence="5">
    <location>
        <begin position="11"/>
        <end position="16"/>
    </location>
    <ligand>
        <name>ATP</name>
        <dbReference type="ChEBI" id="CHEBI:30616"/>
    </ligand>
</feature>
<sequence>MIKIGLTGGIGSGKTTVAQMFQDLQIPVFIADIEAKKILDDFKVASKVAETFGLNLTAEGLIHKPDLAAIVFKDDHALQNLNSIIHPRVHERFKKWFNEQDAPYIIYEAAIIFEKDRASDFYYTILVTAPEKVRIDRVMLRDHVSYEDVKSRMKAQWSESKKKKLADFIIENINLKQTQQQVKELHEKFLNISYK</sequence>